<evidence type="ECO:0000256" key="7">
    <source>
        <dbReference type="RuleBase" id="RU000492"/>
    </source>
</evidence>
<evidence type="ECO:0000256" key="3">
    <source>
        <dbReference type="ARBA" id="ARBA00022806"/>
    </source>
</evidence>
<dbReference type="InterPro" id="IPR000629">
    <property type="entry name" value="RNA-helicase_DEAD-box_CS"/>
</dbReference>
<dbReference type="PROSITE" id="PS51192">
    <property type="entry name" value="HELICASE_ATP_BIND_1"/>
    <property type="match status" value="1"/>
</dbReference>
<dbReference type="GO" id="GO:0003676">
    <property type="term" value="F:nucleic acid binding"/>
    <property type="evidence" value="ECO:0007669"/>
    <property type="project" value="InterPro"/>
</dbReference>
<dbReference type="AlphaFoldDB" id="A0A3A8KCC7"/>
<evidence type="ECO:0000313" key="12">
    <source>
        <dbReference type="EMBL" id="RKH05828.1"/>
    </source>
</evidence>
<dbReference type="InterPro" id="IPR011545">
    <property type="entry name" value="DEAD/DEAH_box_helicase_dom"/>
</dbReference>
<organism evidence="12 13">
    <name type="scientific">Corallococcus carmarthensis</name>
    <dbReference type="NCBI Taxonomy" id="2316728"/>
    <lineage>
        <taxon>Bacteria</taxon>
        <taxon>Pseudomonadati</taxon>
        <taxon>Myxococcota</taxon>
        <taxon>Myxococcia</taxon>
        <taxon>Myxococcales</taxon>
        <taxon>Cystobacterineae</taxon>
        <taxon>Myxococcaceae</taxon>
        <taxon>Corallococcus</taxon>
    </lineage>
</organism>
<dbReference type="InterPro" id="IPR014014">
    <property type="entry name" value="RNA_helicase_DEAD_Q_motif"/>
</dbReference>
<evidence type="ECO:0000256" key="6">
    <source>
        <dbReference type="PROSITE-ProRule" id="PRU00552"/>
    </source>
</evidence>
<evidence type="ECO:0000259" key="11">
    <source>
        <dbReference type="PROSITE" id="PS51195"/>
    </source>
</evidence>
<feature type="short sequence motif" description="Q motif" evidence="6">
    <location>
        <begin position="1"/>
        <end position="29"/>
    </location>
</feature>
<dbReference type="SMART" id="SM00487">
    <property type="entry name" value="DEXDc"/>
    <property type="match status" value="1"/>
</dbReference>
<proteinExistence type="inferred from homology"/>
<dbReference type="InterPro" id="IPR044742">
    <property type="entry name" value="DEAD/DEAH_RhlB"/>
</dbReference>
<dbReference type="Proteomes" id="UP000268313">
    <property type="component" value="Unassembled WGS sequence"/>
</dbReference>
<dbReference type="CDD" id="cd18787">
    <property type="entry name" value="SF2_C_DEAD"/>
    <property type="match status" value="1"/>
</dbReference>
<evidence type="ECO:0000256" key="5">
    <source>
        <dbReference type="ARBA" id="ARBA00038437"/>
    </source>
</evidence>
<keyword evidence="3 7" id="KW-0347">Helicase</keyword>
<feature type="region of interest" description="Disordered" evidence="8">
    <location>
        <begin position="379"/>
        <end position="422"/>
    </location>
</feature>
<dbReference type="PROSITE" id="PS00039">
    <property type="entry name" value="DEAD_ATP_HELICASE"/>
    <property type="match status" value="1"/>
</dbReference>
<comment type="caution">
    <text evidence="12">The sequence shown here is derived from an EMBL/GenBank/DDBJ whole genome shotgun (WGS) entry which is preliminary data.</text>
</comment>
<evidence type="ECO:0000259" key="10">
    <source>
        <dbReference type="PROSITE" id="PS51194"/>
    </source>
</evidence>
<keyword evidence="13" id="KW-1185">Reference proteome</keyword>
<dbReference type="InterPro" id="IPR014001">
    <property type="entry name" value="Helicase_ATP-bd"/>
</dbReference>
<dbReference type="Gene3D" id="3.40.50.300">
    <property type="entry name" value="P-loop containing nucleotide triphosphate hydrolases"/>
    <property type="match status" value="2"/>
</dbReference>
<evidence type="ECO:0000256" key="2">
    <source>
        <dbReference type="ARBA" id="ARBA00022801"/>
    </source>
</evidence>
<keyword evidence="4 7" id="KW-0067">ATP-binding</keyword>
<dbReference type="InterPro" id="IPR027417">
    <property type="entry name" value="P-loop_NTPase"/>
</dbReference>
<dbReference type="Pfam" id="PF00271">
    <property type="entry name" value="Helicase_C"/>
    <property type="match status" value="1"/>
</dbReference>
<dbReference type="CDD" id="cd00268">
    <property type="entry name" value="DEADc"/>
    <property type="match status" value="1"/>
</dbReference>
<dbReference type="SMART" id="SM00490">
    <property type="entry name" value="HELICc"/>
    <property type="match status" value="1"/>
</dbReference>
<reference evidence="13" key="1">
    <citation type="submission" date="2018-09" db="EMBL/GenBank/DDBJ databases">
        <authorList>
            <person name="Livingstone P.G."/>
            <person name="Whitworth D.E."/>
        </authorList>
    </citation>
    <scope>NUCLEOTIDE SEQUENCE [LARGE SCALE GENOMIC DNA]</scope>
    <source>
        <strain evidence="13">CA043D</strain>
    </source>
</reference>
<dbReference type="InterPro" id="IPR001650">
    <property type="entry name" value="Helicase_C-like"/>
</dbReference>
<evidence type="ECO:0000313" key="13">
    <source>
        <dbReference type="Proteomes" id="UP000268313"/>
    </source>
</evidence>
<dbReference type="PROSITE" id="PS51195">
    <property type="entry name" value="Q_MOTIF"/>
    <property type="match status" value="1"/>
</dbReference>
<keyword evidence="2 7" id="KW-0378">Hydrolase</keyword>
<name>A0A3A8KCC7_9BACT</name>
<evidence type="ECO:0000256" key="8">
    <source>
        <dbReference type="SAM" id="MobiDB-lite"/>
    </source>
</evidence>
<dbReference type="GO" id="GO:0016787">
    <property type="term" value="F:hydrolase activity"/>
    <property type="evidence" value="ECO:0007669"/>
    <property type="project" value="UniProtKB-KW"/>
</dbReference>
<keyword evidence="1 7" id="KW-0547">Nucleotide-binding</keyword>
<dbReference type="Pfam" id="PF00270">
    <property type="entry name" value="DEAD"/>
    <property type="match status" value="1"/>
</dbReference>
<dbReference type="SUPFAM" id="SSF52540">
    <property type="entry name" value="P-loop containing nucleoside triphosphate hydrolases"/>
    <property type="match status" value="1"/>
</dbReference>
<evidence type="ECO:0000256" key="1">
    <source>
        <dbReference type="ARBA" id="ARBA00022741"/>
    </source>
</evidence>
<dbReference type="PROSITE" id="PS51194">
    <property type="entry name" value="HELICASE_CTER"/>
    <property type="match status" value="1"/>
</dbReference>
<gene>
    <name evidence="12" type="ORF">D7X32_06970</name>
</gene>
<dbReference type="RefSeq" id="WP_120601717.1">
    <property type="nucleotide sequence ID" value="NZ_RAWE01000015.1"/>
</dbReference>
<accession>A0A3A8KCC7</accession>
<dbReference type="GO" id="GO:0005524">
    <property type="term" value="F:ATP binding"/>
    <property type="evidence" value="ECO:0007669"/>
    <property type="project" value="UniProtKB-KW"/>
</dbReference>
<dbReference type="PANTHER" id="PTHR47959">
    <property type="entry name" value="ATP-DEPENDENT RNA HELICASE RHLE-RELATED"/>
    <property type="match status" value="1"/>
</dbReference>
<dbReference type="InterPro" id="IPR050079">
    <property type="entry name" value="DEAD_box_RNA_helicase"/>
</dbReference>
<dbReference type="OrthoDB" id="9805696at2"/>
<protein>
    <submittedName>
        <fullName evidence="12">DEAD/DEAH box helicase</fullName>
    </submittedName>
</protein>
<evidence type="ECO:0000259" key="9">
    <source>
        <dbReference type="PROSITE" id="PS51192"/>
    </source>
</evidence>
<dbReference type="PANTHER" id="PTHR47959:SF13">
    <property type="entry name" value="ATP-DEPENDENT RNA HELICASE RHLE"/>
    <property type="match status" value="1"/>
</dbReference>
<dbReference type="GO" id="GO:0005829">
    <property type="term" value="C:cytosol"/>
    <property type="evidence" value="ECO:0007669"/>
    <property type="project" value="TreeGrafter"/>
</dbReference>
<feature type="domain" description="Helicase ATP-binding" evidence="9">
    <location>
        <begin position="32"/>
        <end position="208"/>
    </location>
</feature>
<comment type="similarity">
    <text evidence="5 7">Belongs to the DEAD box helicase family.</text>
</comment>
<dbReference type="EMBL" id="RAWE01000015">
    <property type="protein sequence ID" value="RKH05828.1"/>
    <property type="molecule type" value="Genomic_DNA"/>
</dbReference>
<evidence type="ECO:0000256" key="4">
    <source>
        <dbReference type="ARBA" id="ARBA00022840"/>
    </source>
</evidence>
<feature type="domain" description="Helicase C-terminal" evidence="10">
    <location>
        <begin position="235"/>
        <end position="381"/>
    </location>
</feature>
<sequence length="422" mass="45165">MTFASLGLSDALTRAVAELGYDEPTPVQRATIPVVLRGGDVQASAKTGSGKTAAFLLPILEALRARPGGAVRPVRAFILVPTRELAAQIVDSLQRYGRHLKKPLKTCLAVGGVSANPQMLALRGGADVVVATPGRALDLVEQNALRLGQVETLVLDEADRLFSLGFADELNRLLALLPARRQNLLFSATFPPAVSTFAERLLHEPTRIDVDDGGLPSADLIAQRAIQVDVPRRTMLLRHLLETHAWSHVLTFVASRYAADHVALKLNRAGITATSLHGELSQGARTQALADFKAKRVRVLVATDVAARGLDIVGLPAVVNYDLPRSTVDYVHRIGRTGRAGEQGVAISFVSADTEAHFRLIEKRNHLTVAREQVAGFEPVETAGPAAPALDPNGGVKGRRKSKKDKLREAAAAAAPPPKRKP</sequence>
<feature type="domain" description="DEAD-box RNA helicase Q" evidence="11">
    <location>
        <begin position="1"/>
        <end position="29"/>
    </location>
</feature>
<dbReference type="GO" id="GO:0003724">
    <property type="term" value="F:RNA helicase activity"/>
    <property type="evidence" value="ECO:0007669"/>
    <property type="project" value="InterPro"/>
</dbReference>